<proteinExistence type="predicted"/>
<evidence type="ECO:0000313" key="1">
    <source>
        <dbReference type="EMBL" id="PSV00630.1"/>
    </source>
</evidence>
<dbReference type="AlphaFoldDB" id="A0A2T3KLV5"/>
<accession>A0A2T3KLV5</accession>
<dbReference type="Proteomes" id="UP000241426">
    <property type="component" value="Unassembled WGS sequence"/>
</dbReference>
<sequence>MSHDKNVTSFLDELPASVAGFDDFSRLEIFNFLRSLGYTFKALNAFTNLLLHGNYLNDRTGAEIIKECNVFPDSGGREVLYFYGIGTLVILMKEKLDFWELFDRETRDVEEVEEFFDDVLLNDKSFCFEHFPRSEHLEDVRRLNKKIEKEKEYYNNVRKERLDALIKALVDGFVNSGMSSKQFFSLLGSKHWDMDKQAKNKRDEDMRASFAPVINALFQSVVGKCDEADLPDVTK</sequence>
<protein>
    <submittedName>
        <fullName evidence="1">Uncharacterized protein</fullName>
    </submittedName>
</protein>
<evidence type="ECO:0000313" key="2">
    <source>
        <dbReference type="Proteomes" id="UP000241426"/>
    </source>
</evidence>
<gene>
    <name evidence="1" type="ORF">C9J27_05695</name>
</gene>
<organism evidence="1 2">
    <name type="scientific">Photobacterium kishitanii</name>
    <dbReference type="NCBI Taxonomy" id="318456"/>
    <lineage>
        <taxon>Bacteria</taxon>
        <taxon>Pseudomonadati</taxon>
        <taxon>Pseudomonadota</taxon>
        <taxon>Gammaproteobacteria</taxon>
        <taxon>Vibrionales</taxon>
        <taxon>Vibrionaceae</taxon>
        <taxon>Photobacterium</taxon>
    </lineage>
</organism>
<name>A0A2T3KLV5_9GAMM</name>
<dbReference type="EMBL" id="PYNF01000003">
    <property type="protein sequence ID" value="PSV00630.1"/>
    <property type="molecule type" value="Genomic_DNA"/>
</dbReference>
<comment type="caution">
    <text evidence="1">The sequence shown here is derived from an EMBL/GenBank/DDBJ whole genome shotgun (WGS) entry which is preliminary data.</text>
</comment>
<reference evidence="1 2" key="1">
    <citation type="submission" date="2018-01" db="EMBL/GenBank/DDBJ databases">
        <title>Whole genome sequencing of Histamine producing bacteria.</title>
        <authorList>
            <person name="Butler K."/>
        </authorList>
    </citation>
    <scope>NUCLEOTIDE SEQUENCE [LARGE SCALE GENOMIC DNA]</scope>
    <source>
        <strain evidence="1 2">FS-7.2</strain>
    </source>
</reference>